<organism evidence="6 7">
    <name type="scientific">Sphingomonas aquatilis</name>
    <dbReference type="NCBI Taxonomy" id="93063"/>
    <lineage>
        <taxon>Bacteria</taxon>
        <taxon>Pseudomonadati</taxon>
        <taxon>Pseudomonadota</taxon>
        <taxon>Alphaproteobacteria</taxon>
        <taxon>Sphingomonadales</taxon>
        <taxon>Sphingomonadaceae</taxon>
        <taxon>Sphingomonas</taxon>
    </lineage>
</organism>
<keyword evidence="1" id="KW-0805">Transcription regulation</keyword>
<evidence type="ECO:0000256" key="2">
    <source>
        <dbReference type="ARBA" id="ARBA00023125"/>
    </source>
</evidence>
<dbReference type="InterPro" id="IPR001647">
    <property type="entry name" value="HTH_TetR"/>
</dbReference>
<dbReference type="InterPro" id="IPR025996">
    <property type="entry name" value="MT1864/Rv1816-like_C"/>
</dbReference>
<comment type="caution">
    <text evidence="6">The sequence shown here is derived from an EMBL/GenBank/DDBJ whole genome shotgun (WGS) entry which is preliminary data.</text>
</comment>
<reference evidence="6 7" key="1">
    <citation type="submission" date="2020-08" db="EMBL/GenBank/DDBJ databases">
        <title>Genomic Encyclopedia of Type Strains, Phase IV (KMG-IV): sequencing the most valuable type-strain genomes for metagenomic binning, comparative biology and taxonomic classification.</title>
        <authorList>
            <person name="Goeker M."/>
        </authorList>
    </citation>
    <scope>NUCLEOTIDE SEQUENCE [LARGE SCALE GENOMIC DNA]</scope>
    <source>
        <strain evidence="6 7">DSM 15581</strain>
    </source>
</reference>
<dbReference type="PANTHER" id="PTHR30055">
    <property type="entry name" value="HTH-TYPE TRANSCRIPTIONAL REGULATOR RUTR"/>
    <property type="match status" value="1"/>
</dbReference>
<dbReference type="AlphaFoldDB" id="A0AAW3TQT5"/>
<dbReference type="EMBL" id="JACIDB010000002">
    <property type="protein sequence ID" value="MBB3874989.1"/>
    <property type="molecule type" value="Genomic_DNA"/>
</dbReference>
<dbReference type="GO" id="GO:0000976">
    <property type="term" value="F:transcription cis-regulatory region binding"/>
    <property type="evidence" value="ECO:0007669"/>
    <property type="project" value="TreeGrafter"/>
</dbReference>
<name>A0AAW3TQT5_9SPHN</name>
<accession>A0AAW3TQT5</accession>
<feature type="domain" description="HTH tetR-type" evidence="5">
    <location>
        <begin position="34"/>
        <end position="94"/>
    </location>
</feature>
<dbReference type="Pfam" id="PF13305">
    <property type="entry name" value="TetR_C_33"/>
    <property type="match status" value="1"/>
</dbReference>
<evidence type="ECO:0000256" key="3">
    <source>
        <dbReference type="ARBA" id="ARBA00023163"/>
    </source>
</evidence>
<dbReference type="GO" id="GO:0003700">
    <property type="term" value="F:DNA-binding transcription factor activity"/>
    <property type="evidence" value="ECO:0007669"/>
    <property type="project" value="TreeGrafter"/>
</dbReference>
<dbReference type="Pfam" id="PF00440">
    <property type="entry name" value="TetR_N"/>
    <property type="match status" value="1"/>
</dbReference>
<dbReference type="InterPro" id="IPR050109">
    <property type="entry name" value="HTH-type_TetR-like_transc_reg"/>
</dbReference>
<dbReference type="SUPFAM" id="SSF48498">
    <property type="entry name" value="Tetracyclin repressor-like, C-terminal domain"/>
    <property type="match status" value="1"/>
</dbReference>
<dbReference type="InterPro" id="IPR036271">
    <property type="entry name" value="Tet_transcr_reg_TetR-rel_C_sf"/>
</dbReference>
<keyword evidence="2 4" id="KW-0238">DNA-binding</keyword>
<keyword evidence="3" id="KW-0804">Transcription</keyword>
<evidence type="ECO:0000313" key="6">
    <source>
        <dbReference type="EMBL" id="MBB3874989.1"/>
    </source>
</evidence>
<keyword evidence="7" id="KW-1185">Reference proteome</keyword>
<gene>
    <name evidence="6" type="ORF">GGR47_001224</name>
</gene>
<evidence type="ECO:0000259" key="5">
    <source>
        <dbReference type="PROSITE" id="PS50977"/>
    </source>
</evidence>
<dbReference type="Proteomes" id="UP000528945">
    <property type="component" value="Unassembled WGS sequence"/>
</dbReference>
<evidence type="ECO:0000256" key="1">
    <source>
        <dbReference type="ARBA" id="ARBA00023015"/>
    </source>
</evidence>
<evidence type="ECO:0000313" key="7">
    <source>
        <dbReference type="Proteomes" id="UP000528945"/>
    </source>
</evidence>
<evidence type="ECO:0000256" key="4">
    <source>
        <dbReference type="PROSITE-ProRule" id="PRU00335"/>
    </source>
</evidence>
<sequence>MARRNGRSGIARDHVMDYASPMTPEAKRGSYHHGSLREALLLAADGIIREKGHENFSLREAARRAGVSPGAPKHHFGSVEDLLGEVATKGFDALAAHLEGVPLTGCVSGDIRALVLAFVRFAIDQPELYKLMARMHGQRAGDPLKAAARRSLERMGRLMGSYAGLEIPAELPSDVPPEVVGSLALAHGLAHLALDHGVGPEDFEEDRPAIMGNSVRTLVALSWPDETVRSVEAAEPIGNTR</sequence>
<dbReference type="RefSeq" id="WP_147037123.1">
    <property type="nucleotide sequence ID" value="NZ_JACIDB010000002.1"/>
</dbReference>
<dbReference type="PANTHER" id="PTHR30055:SF220">
    <property type="entry name" value="TETR-FAMILY REGULATORY PROTEIN"/>
    <property type="match status" value="1"/>
</dbReference>
<dbReference type="InterPro" id="IPR009057">
    <property type="entry name" value="Homeodomain-like_sf"/>
</dbReference>
<proteinExistence type="predicted"/>
<feature type="DNA-binding region" description="H-T-H motif" evidence="4">
    <location>
        <begin position="57"/>
        <end position="76"/>
    </location>
</feature>
<dbReference type="PROSITE" id="PS50977">
    <property type="entry name" value="HTH_TETR_2"/>
    <property type="match status" value="1"/>
</dbReference>
<dbReference type="SUPFAM" id="SSF46689">
    <property type="entry name" value="Homeodomain-like"/>
    <property type="match status" value="1"/>
</dbReference>
<dbReference type="Gene3D" id="1.10.357.10">
    <property type="entry name" value="Tetracycline Repressor, domain 2"/>
    <property type="match status" value="1"/>
</dbReference>
<protein>
    <submittedName>
        <fullName evidence="6">AcrR family transcriptional regulator</fullName>
    </submittedName>
</protein>